<evidence type="ECO:0000256" key="2">
    <source>
        <dbReference type="SAM" id="Phobius"/>
    </source>
</evidence>
<dbReference type="EMBL" id="LACB01001248">
    <property type="protein sequence ID" value="KAJ9480612.1"/>
    <property type="molecule type" value="Genomic_DNA"/>
</dbReference>
<name>A0AAI9X1U2_PENTH</name>
<dbReference type="PANTHER" id="PTHR35778">
    <property type="entry name" value="SIGNALING MUCIN HKR1-RELATED"/>
    <property type="match status" value="1"/>
</dbReference>
<accession>A0AAI9X1U2</accession>
<dbReference type="GO" id="GO:0005886">
    <property type="term" value="C:plasma membrane"/>
    <property type="evidence" value="ECO:0007669"/>
    <property type="project" value="InterPro"/>
</dbReference>
<dbReference type="GO" id="GO:0005576">
    <property type="term" value="C:extracellular region"/>
    <property type="evidence" value="ECO:0007669"/>
    <property type="project" value="TreeGrafter"/>
</dbReference>
<dbReference type="InterPro" id="IPR039295">
    <property type="entry name" value="MSB2"/>
</dbReference>
<organism evidence="3 4">
    <name type="scientific">Penicillium thymicola</name>
    <dbReference type="NCBI Taxonomy" id="293382"/>
    <lineage>
        <taxon>Eukaryota</taxon>
        <taxon>Fungi</taxon>
        <taxon>Dikarya</taxon>
        <taxon>Ascomycota</taxon>
        <taxon>Pezizomycotina</taxon>
        <taxon>Eurotiomycetes</taxon>
        <taxon>Eurotiomycetidae</taxon>
        <taxon>Eurotiales</taxon>
        <taxon>Aspergillaceae</taxon>
        <taxon>Penicillium</taxon>
    </lineage>
</organism>
<dbReference type="GO" id="GO:0030010">
    <property type="term" value="P:establishment of cell polarity"/>
    <property type="evidence" value="ECO:0007669"/>
    <property type="project" value="TreeGrafter"/>
</dbReference>
<keyword evidence="2" id="KW-0472">Membrane</keyword>
<dbReference type="GO" id="GO:0005034">
    <property type="term" value="F:osmosensor activity"/>
    <property type="evidence" value="ECO:0007669"/>
    <property type="project" value="InterPro"/>
</dbReference>
<keyword evidence="4" id="KW-1185">Reference proteome</keyword>
<dbReference type="GO" id="GO:0001402">
    <property type="term" value="P:signal transduction involved in filamentous growth"/>
    <property type="evidence" value="ECO:0007669"/>
    <property type="project" value="TreeGrafter"/>
</dbReference>
<dbReference type="GO" id="GO:0009986">
    <property type="term" value="C:cell surface"/>
    <property type="evidence" value="ECO:0007669"/>
    <property type="project" value="TreeGrafter"/>
</dbReference>
<keyword evidence="2" id="KW-1133">Transmembrane helix</keyword>
<evidence type="ECO:0000256" key="1">
    <source>
        <dbReference type="SAM" id="MobiDB-lite"/>
    </source>
</evidence>
<evidence type="ECO:0000313" key="3">
    <source>
        <dbReference type="EMBL" id="KAJ9480612.1"/>
    </source>
</evidence>
<dbReference type="PANTHER" id="PTHR35778:SF1">
    <property type="entry name" value="SIGNALING MUCIN HKR1-RELATED"/>
    <property type="match status" value="1"/>
</dbReference>
<gene>
    <name evidence="3" type="ORF">VN97_g12938</name>
</gene>
<sequence>MPPTIVYVPSITVIASSSSDQTEKLKATSLPGSITPSNESNEVTEASYDTTLLQLGFNGQLPWPFVAIESALPALSANDRPVMFALEPYHGWQTTGYSATLAIFYFPTSKVDLIRDLKVNPNSALYNQASDPIQSQTSMVDPAMPLEFPSNYASGGSDLTDSGGSTDRSDSGSDGDNINGDGSASSSKAKASSAGVGCGVVAGAGAYGAGMFWIPRRYRRRKHPDQRSNHSDTAVSSMFAAGRRVPSQHTRGSCPPPYYQHSDYGRDLFGKELIPFLRYNV</sequence>
<dbReference type="Proteomes" id="UP001227192">
    <property type="component" value="Unassembled WGS sequence"/>
</dbReference>
<feature type="transmembrane region" description="Helical" evidence="2">
    <location>
        <begin position="194"/>
        <end position="214"/>
    </location>
</feature>
<protein>
    <submittedName>
        <fullName evidence="3">Uncharacterized protein</fullName>
    </submittedName>
</protein>
<reference evidence="3" key="2">
    <citation type="journal article" date="2016" name="Fungal Biol.">
        <title>Ochratoxin A production by Penicillium thymicola.</title>
        <authorList>
            <person name="Nguyen H.D.T."/>
            <person name="McMullin D.R."/>
            <person name="Ponomareva E."/>
            <person name="Riley R."/>
            <person name="Pomraning K.R."/>
            <person name="Baker S.E."/>
            <person name="Seifert K.A."/>
        </authorList>
    </citation>
    <scope>NUCLEOTIDE SEQUENCE</scope>
    <source>
        <strain evidence="3">DAOM 180753</strain>
    </source>
</reference>
<dbReference type="GO" id="GO:0030427">
    <property type="term" value="C:site of polarized growth"/>
    <property type="evidence" value="ECO:0007669"/>
    <property type="project" value="TreeGrafter"/>
</dbReference>
<reference evidence="3" key="1">
    <citation type="submission" date="2015-06" db="EMBL/GenBank/DDBJ databases">
        <authorList>
            <person name="Nguyen H."/>
        </authorList>
    </citation>
    <scope>NUCLEOTIDE SEQUENCE</scope>
    <source>
        <strain evidence="3">DAOM 180753</strain>
    </source>
</reference>
<comment type="caution">
    <text evidence="3">The sequence shown here is derived from an EMBL/GenBank/DDBJ whole genome shotgun (WGS) entry which is preliminary data.</text>
</comment>
<dbReference type="GO" id="GO:0007232">
    <property type="term" value="P:osmosensory signaling pathway via Sho1 osmosensor"/>
    <property type="evidence" value="ECO:0007669"/>
    <property type="project" value="InterPro"/>
</dbReference>
<evidence type="ECO:0000313" key="4">
    <source>
        <dbReference type="Proteomes" id="UP001227192"/>
    </source>
</evidence>
<keyword evidence="2" id="KW-0812">Transmembrane</keyword>
<dbReference type="GO" id="GO:0006972">
    <property type="term" value="P:hyperosmotic response"/>
    <property type="evidence" value="ECO:0007669"/>
    <property type="project" value="TreeGrafter"/>
</dbReference>
<feature type="region of interest" description="Disordered" evidence="1">
    <location>
        <begin position="144"/>
        <end position="189"/>
    </location>
</feature>
<proteinExistence type="predicted"/>
<dbReference type="GO" id="GO:0031505">
    <property type="term" value="P:fungal-type cell wall organization"/>
    <property type="evidence" value="ECO:0007669"/>
    <property type="project" value="TreeGrafter"/>
</dbReference>
<dbReference type="AlphaFoldDB" id="A0AAI9X1U2"/>
<feature type="compositionally biased region" description="Low complexity" evidence="1">
    <location>
        <begin position="154"/>
        <end position="189"/>
    </location>
</feature>